<evidence type="ECO:0000259" key="9">
    <source>
        <dbReference type="Pfam" id="PF02771"/>
    </source>
</evidence>
<dbReference type="RefSeq" id="WP_090194126.1">
    <property type="nucleotide sequence ID" value="NZ_LT629785.1"/>
</dbReference>
<dbReference type="InterPro" id="IPR013786">
    <property type="entry name" value="AcylCoA_DH/ox_N"/>
</dbReference>
<accession>A0A1H2FMB6</accession>
<evidence type="ECO:0000256" key="6">
    <source>
        <dbReference type="RuleBase" id="RU362125"/>
    </source>
</evidence>
<evidence type="ECO:0000313" key="11">
    <source>
        <dbReference type="Proteomes" id="UP000243232"/>
    </source>
</evidence>
<keyword evidence="4 6" id="KW-0274">FAD</keyword>
<feature type="domain" description="Acyl-CoA dehydrogenase/oxidase N-terminal" evidence="9">
    <location>
        <begin position="6"/>
        <end position="117"/>
    </location>
</feature>
<dbReference type="GO" id="GO:0050660">
    <property type="term" value="F:flavin adenine dinucleotide binding"/>
    <property type="evidence" value="ECO:0007669"/>
    <property type="project" value="InterPro"/>
</dbReference>
<dbReference type="SUPFAM" id="SSF56645">
    <property type="entry name" value="Acyl-CoA dehydrogenase NM domain-like"/>
    <property type="match status" value="1"/>
</dbReference>
<evidence type="ECO:0000256" key="1">
    <source>
        <dbReference type="ARBA" id="ARBA00001974"/>
    </source>
</evidence>
<evidence type="ECO:0000259" key="8">
    <source>
        <dbReference type="Pfam" id="PF02770"/>
    </source>
</evidence>
<dbReference type="InterPro" id="IPR009075">
    <property type="entry name" value="AcylCo_DH/oxidase_C"/>
</dbReference>
<keyword evidence="5 6" id="KW-0560">Oxidoreductase</keyword>
<evidence type="ECO:0000259" key="7">
    <source>
        <dbReference type="Pfam" id="PF00441"/>
    </source>
</evidence>
<dbReference type="Pfam" id="PF02770">
    <property type="entry name" value="Acyl-CoA_dh_M"/>
    <property type="match status" value="1"/>
</dbReference>
<dbReference type="PANTHER" id="PTHR43884:SF20">
    <property type="entry name" value="ACYL-COA DEHYDROGENASE FADE28"/>
    <property type="match status" value="1"/>
</dbReference>
<protein>
    <recommendedName>
        <fullName evidence="12">Acyl-CoA dehydrogenase</fullName>
    </recommendedName>
</protein>
<comment type="similarity">
    <text evidence="2 6">Belongs to the acyl-CoA dehydrogenase family.</text>
</comment>
<dbReference type="InterPro" id="IPR006091">
    <property type="entry name" value="Acyl-CoA_Oxase/DH_mid-dom"/>
</dbReference>
<dbReference type="STRING" id="364197.SAMN05216296_1681"/>
<keyword evidence="3 6" id="KW-0285">Flavoprotein</keyword>
<dbReference type="Gene3D" id="1.10.540.10">
    <property type="entry name" value="Acyl-CoA dehydrogenase/oxidase, N-terminal domain"/>
    <property type="match status" value="1"/>
</dbReference>
<dbReference type="Proteomes" id="UP000243232">
    <property type="component" value="Chromosome I"/>
</dbReference>
<dbReference type="CDD" id="cd00567">
    <property type="entry name" value="ACAD"/>
    <property type="match status" value="1"/>
</dbReference>
<keyword evidence="11" id="KW-1185">Reference proteome</keyword>
<dbReference type="InterPro" id="IPR036250">
    <property type="entry name" value="AcylCo_DH-like_C"/>
</dbReference>
<dbReference type="Gene3D" id="2.40.110.10">
    <property type="entry name" value="Butyryl-CoA Dehydrogenase, subunit A, domain 2"/>
    <property type="match status" value="1"/>
</dbReference>
<dbReference type="PANTHER" id="PTHR43884">
    <property type="entry name" value="ACYL-COA DEHYDROGENASE"/>
    <property type="match status" value="1"/>
</dbReference>
<dbReference type="InterPro" id="IPR009100">
    <property type="entry name" value="AcylCoA_DH/oxidase_NM_dom_sf"/>
</dbReference>
<proteinExistence type="inferred from homology"/>
<dbReference type="SUPFAM" id="SSF47203">
    <property type="entry name" value="Acyl-CoA dehydrogenase C-terminal domain-like"/>
    <property type="match status" value="1"/>
</dbReference>
<evidence type="ECO:0000256" key="2">
    <source>
        <dbReference type="ARBA" id="ARBA00009347"/>
    </source>
</evidence>
<gene>
    <name evidence="10" type="ORF">SAMN05216296_1681</name>
</gene>
<evidence type="ECO:0000313" key="10">
    <source>
        <dbReference type="EMBL" id="SDU08493.1"/>
    </source>
</evidence>
<dbReference type="AlphaFoldDB" id="A0A1H2FMB6"/>
<dbReference type="InterPro" id="IPR037069">
    <property type="entry name" value="AcylCoA_DH/ox_N_sf"/>
</dbReference>
<dbReference type="Pfam" id="PF02771">
    <property type="entry name" value="Acyl-CoA_dh_N"/>
    <property type="match status" value="1"/>
</dbReference>
<feature type="domain" description="Acyl-CoA dehydrogenase/oxidase C-terminal" evidence="7">
    <location>
        <begin position="228"/>
        <end position="363"/>
    </location>
</feature>
<comment type="cofactor">
    <cofactor evidence="1 6">
        <name>FAD</name>
        <dbReference type="ChEBI" id="CHEBI:57692"/>
    </cofactor>
</comment>
<sequence>MNFNLSEEQAMIKDSIARFVADNYNFEKRRKNVAMEQGFNPAYWQTFAELGWLSIPFPESLGGFGGGAVDTMVIMEELGKGLVAEPYIATVLLFGGLLAQSGEGELQQKLISQIIDGSLQGGFAYLERQSRFELSDIKTSASAQGDHYCLNGEKTVVFNGPVADQLIVSVRTSGEQCDEKGISLFLIDPAAEGVSLTDYRLMDGQRVANISLVNVLVSKEHLIGELDQGYSLIEAVVSKTMLAISAEALGIMQKLTSTTVEYSKTREQFGTAIGRFQVLQHRMVDMFIATEQVRSLLYRAVCSADANNDDAEKDLRALKVLVGRSGKLIGGEAIQIHGGMGMTDELDVGHYVKRLMMINTTFGDADYNQQKFSALANS</sequence>
<dbReference type="Pfam" id="PF00441">
    <property type="entry name" value="Acyl-CoA_dh_1"/>
    <property type="match status" value="1"/>
</dbReference>
<evidence type="ECO:0000256" key="3">
    <source>
        <dbReference type="ARBA" id="ARBA00022630"/>
    </source>
</evidence>
<reference evidence="11" key="1">
    <citation type="submission" date="2016-10" db="EMBL/GenBank/DDBJ databases">
        <authorList>
            <person name="Varghese N."/>
            <person name="Submissions S."/>
        </authorList>
    </citation>
    <scope>NUCLEOTIDE SEQUENCE [LARGE SCALE GENOMIC DNA]</scope>
    <source>
        <strain evidence="11">DSM 17875</strain>
    </source>
</reference>
<dbReference type="OrthoDB" id="9769473at2"/>
<evidence type="ECO:0000256" key="4">
    <source>
        <dbReference type="ARBA" id="ARBA00022827"/>
    </source>
</evidence>
<name>A0A1H2FMB6_9PSED</name>
<dbReference type="GO" id="GO:0003995">
    <property type="term" value="F:acyl-CoA dehydrogenase activity"/>
    <property type="evidence" value="ECO:0007669"/>
    <property type="project" value="TreeGrafter"/>
</dbReference>
<organism evidence="10 11">
    <name type="scientific">Pseudomonas pohangensis</name>
    <dbReference type="NCBI Taxonomy" id="364197"/>
    <lineage>
        <taxon>Bacteria</taxon>
        <taxon>Pseudomonadati</taxon>
        <taxon>Pseudomonadota</taxon>
        <taxon>Gammaproteobacteria</taxon>
        <taxon>Pseudomonadales</taxon>
        <taxon>Pseudomonadaceae</taxon>
        <taxon>Pseudomonas</taxon>
    </lineage>
</organism>
<dbReference type="EMBL" id="LT629785">
    <property type="protein sequence ID" value="SDU08493.1"/>
    <property type="molecule type" value="Genomic_DNA"/>
</dbReference>
<evidence type="ECO:0000256" key="5">
    <source>
        <dbReference type="ARBA" id="ARBA00023002"/>
    </source>
</evidence>
<dbReference type="Gene3D" id="1.20.140.10">
    <property type="entry name" value="Butyryl-CoA Dehydrogenase, subunit A, domain 3"/>
    <property type="match status" value="1"/>
</dbReference>
<feature type="domain" description="Acyl-CoA oxidase/dehydrogenase middle" evidence="8">
    <location>
        <begin position="123"/>
        <end position="208"/>
    </location>
</feature>
<evidence type="ECO:0008006" key="12">
    <source>
        <dbReference type="Google" id="ProtNLM"/>
    </source>
</evidence>
<dbReference type="InterPro" id="IPR046373">
    <property type="entry name" value="Acyl-CoA_Oxase/DH_mid-dom_sf"/>
</dbReference>